<dbReference type="EMBL" id="JAOWRF010000158">
    <property type="protein sequence ID" value="MCV3213982.1"/>
    <property type="molecule type" value="Genomic_DNA"/>
</dbReference>
<dbReference type="InterPro" id="IPR018117">
    <property type="entry name" value="C5_DNA_meth_AS"/>
</dbReference>
<dbReference type="NCBIfam" id="TIGR00675">
    <property type="entry name" value="dcm"/>
    <property type="match status" value="1"/>
</dbReference>
<evidence type="ECO:0000256" key="3">
    <source>
        <dbReference type="ARBA" id="ARBA00022691"/>
    </source>
</evidence>
<dbReference type="Gene3D" id="3.90.120.10">
    <property type="entry name" value="DNA Methylase, subunit A, domain 2"/>
    <property type="match status" value="1"/>
</dbReference>
<comment type="similarity">
    <text evidence="5 6">Belongs to the class I-like SAM-binding methyltransferase superfamily. C5-methyltransferase family.</text>
</comment>
<evidence type="ECO:0000256" key="7">
    <source>
        <dbReference type="RuleBase" id="RU000417"/>
    </source>
</evidence>
<dbReference type="GO" id="GO:0032259">
    <property type="term" value="P:methylation"/>
    <property type="evidence" value="ECO:0007669"/>
    <property type="project" value="UniProtKB-KW"/>
</dbReference>
<dbReference type="GO" id="GO:0008168">
    <property type="term" value="F:methyltransferase activity"/>
    <property type="evidence" value="ECO:0007669"/>
    <property type="project" value="UniProtKB-KW"/>
</dbReference>
<keyword evidence="3 5" id="KW-0949">S-adenosyl-L-methionine</keyword>
<dbReference type="PROSITE" id="PS51679">
    <property type="entry name" value="SAM_MT_C5"/>
    <property type="match status" value="1"/>
</dbReference>
<dbReference type="PANTHER" id="PTHR46098">
    <property type="entry name" value="TRNA (CYTOSINE(38)-C(5))-METHYLTRANSFERASE"/>
    <property type="match status" value="1"/>
</dbReference>
<dbReference type="EC" id="2.1.1.37" evidence="7"/>
<dbReference type="Gene3D" id="3.40.50.150">
    <property type="entry name" value="Vaccinia Virus protein VP39"/>
    <property type="match status" value="2"/>
</dbReference>
<evidence type="ECO:0000256" key="2">
    <source>
        <dbReference type="ARBA" id="ARBA00022679"/>
    </source>
</evidence>
<keyword evidence="1 5" id="KW-0489">Methyltransferase</keyword>
<accession>A0ABT3AXX5</accession>
<comment type="catalytic activity">
    <reaction evidence="7">
        <text>a 2'-deoxycytidine in DNA + S-adenosyl-L-methionine = a 5-methyl-2'-deoxycytidine in DNA + S-adenosyl-L-homocysteine + H(+)</text>
        <dbReference type="Rhea" id="RHEA:13681"/>
        <dbReference type="Rhea" id="RHEA-COMP:11369"/>
        <dbReference type="Rhea" id="RHEA-COMP:11370"/>
        <dbReference type="ChEBI" id="CHEBI:15378"/>
        <dbReference type="ChEBI" id="CHEBI:57856"/>
        <dbReference type="ChEBI" id="CHEBI:59789"/>
        <dbReference type="ChEBI" id="CHEBI:85452"/>
        <dbReference type="ChEBI" id="CHEBI:85454"/>
        <dbReference type="EC" id="2.1.1.37"/>
    </reaction>
</comment>
<evidence type="ECO:0000313" key="9">
    <source>
        <dbReference type="Proteomes" id="UP001526143"/>
    </source>
</evidence>
<dbReference type="InterPro" id="IPR001525">
    <property type="entry name" value="C5_MeTfrase"/>
</dbReference>
<evidence type="ECO:0000256" key="5">
    <source>
        <dbReference type="PROSITE-ProRule" id="PRU01016"/>
    </source>
</evidence>
<evidence type="ECO:0000256" key="6">
    <source>
        <dbReference type="RuleBase" id="RU000416"/>
    </source>
</evidence>
<dbReference type="Proteomes" id="UP001526143">
    <property type="component" value="Unassembled WGS sequence"/>
</dbReference>
<keyword evidence="4" id="KW-0680">Restriction system</keyword>
<dbReference type="SUPFAM" id="SSF53335">
    <property type="entry name" value="S-adenosyl-L-methionine-dependent methyltransferases"/>
    <property type="match status" value="1"/>
</dbReference>
<sequence>MKPGIYGQQLELFQLFKPGNVISSKSKFTFIDFFAGIGGFRIPLEELGGKCLGYSEIDKEAIKVYQNNFINPNSDEVYLGDITKLGKLAFETDVLVGGVPCQPWSIAGKMQGLDDPRGKLWLDVFRVVKNNQPKAFIFENVKGLTEPRNRPSLQYIIDNLTASGYVIKYQVLNSSDFGLPQDRDRIFIVGIRNDIENCWGFTFPKPVNTKLKLYDVVLGLEKANFIKKKFPTKVLFDSKIPASRGRFQKIDELNDFFLFADIRDGHTTIHSWDLIEISTREKLICQTILKNRRKKIYGLKDGNPLSFQVLETLITDLQEEEIDNLVNKEILRFLEGQGYEFINSKISSGINGVSKIFLPHADAIGTLTATGTRDFVATISIECQEPEAYKQTFITEIYQKKKFKPLLAQDYARLQGFPEWFQIANNESTAKHQFGNAVSVPVVYHLAKELLKIIF</sequence>
<organism evidence="8 9">
    <name type="scientific">Plectonema radiosum NIES-515</name>
    <dbReference type="NCBI Taxonomy" id="2986073"/>
    <lineage>
        <taxon>Bacteria</taxon>
        <taxon>Bacillati</taxon>
        <taxon>Cyanobacteriota</taxon>
        <taxon>Cyanophyceae</taxon>
        <taxon>Oscillatoriophycideae</taxon>
        <taxon>Oscillatoriales</taxon>
        <taxon>Microcoleaceae</taxon>
        <taxon>Plectonema</taxon>
    </lineage>
</organism>
<dbReference type="RefSeq" id="WP_263745517.1">
    <property type="nucleotide sequence ID" value="NZ_JAOWRF010000158.1"/>
</dbReference>
<keyword evidence="2 5" id="KW-0808">Transferase</keyword>
<dbReference type="PANTHER" id="PTHR46098:SF1">
    <property type="entry name" value="TRNA (CYTOSINE(38)-C(5))-METHYLTRANSFERASE"/>
    <property type="match status" value="1"/>
</dbReference>
<evidence type="ECO:0000313" key="8">
    <source>
        <dbReference type="EMBL" id="MCV3213982.1"/>
    </source>
</evidence>
<gene>
    <name evidence="8" type="ORF">OGM63_10720</name>
</gene>
<keyword evidence="9" id="KW-1185">Reference proteome</keyword>
<comment type="caution">
    <text evidence="8">The sequence shown here is derived from an EMBL/GenBank/DDBJ whole genome shotgun (WGS) entry which is preliminary data.</text>
</comment>
<protein>
    <recommendedName>
        <fullName evidence="7">Cytosine-specific methyltransferase</fullName>
        <ecNumber evidence="7">2.1.1.37</ecNumber>
    </recommendedName>
</protein>
<dbReference type="PROSITE" id="PS00094">
    <property type="entry name" value="C5_MTASE_1"/>
    <property type="match status" value="1"/>
</dbReference>
<dbReference type="Pfam" id="PF00145">
    <property type="entry name" value="DNA_methylase"/>
    <property type="match status" value="1"/>
</dbReference>
<dbReference type="InterPro" id="IPR050750">
    <property type="entry name" value="C5-MTase"/>
</dbReference>
<feature type="active site" evidence="5">
    <location>
        <position position="101"/>
    </location>
</feature>
<dbReference type="InterPro" id="IPR029063">
    <property type="entry name" value="SAM-dependent_MTases_sf"/>
</dbReference>
<dbReference type="PRINTS" id="PR00105">
    <property type="entry name" value="C5METTRFRASE"/>
</dbReference>
<name>A0ABT3AXX5_9CYAN</name>
<reference evidence="8 9" key="1">
    <citation type="submission" date="2022-10" db="EMBL/GenBank/DDBJ databases">
        <title>Identification of biosynthetic pathway for the production of the potent trypsin inhibitor radiosumin.</title>
        <authorList>
            <person name="Fewer D.P."/>
            <person name="Delbaje E."/>
            <person name="Ouyang X."/>
            <person name="Agostino P.D."/>
            <person name="Wahlsten M."/>
            <person name="Jokela J."/>
            <person name="Permi P."/>
            <person name="Haapaniemi E."/>
            <person name="Koistinen H."/>
        </authorList>
    </citation>
    <scope>NUCLEOTIDE SEQUENCE [LARGE SCALE GENOMIC DNA]</scope>
    <source>
        <strain evidence="8 9">NIES-515</strain>
    </source>
</reference>
<proteinExistence type="inferred from homology"/>
<evidence type="ECO:0000256" key="4">
    <source>
        <dbReference type="ARBA" id="ARBA00022747"/>
    </source>
</evidence>
<evidence type="ECO:0000256" key="1">
    <source>
        <dbReference type="ARBA" id="ARBA00022603"/>
    </source>
</evidence>